<evidence type="ECO:0000313" key="2">
    <source>
        <dbReference type="Proteomes" id="UP000320055"/>
    </source>
</evidence>
<dbReference type="EMBL" id="CAACVJ010000187">
    <property type="protein sequence ID" value="VEP14471.1"/>
    <property type="molecule type" value="Genomic_DNA"/>
</dbReference>
<dbReference type="AlphaFoldDB" id="A0A563VST3"/>
<keyword evidence="2" id="KW-1185">Reference proteome</keyword>
<evidence type="ECO:0000313" key="1">
    <source>
        <dbReference type="EMBL" id="VEP14471.1"/>
    </source>
</evidence>
<reference evidence="1 2" key="1">
    <citation type="submission" date="2019-01" db="EMBL/GenBank/DDBJ databases">
        <authorList>
            <person name="Brito A."/>
        </authorList>
    </citation>
    <scope>NUCLEOTIDE SEQUENCE [LARGE SCALE GENOMIC DNA]</scope>
    <source>
        <strain evidence="1">1</strain>
    </source>
</reference>
<proteinExistence type="predicted"/>
<protein>
    <submittedName>
        <fullName evidence="1">Uncharacterized protein</fullName>
    </submittedName>
</protein>
<gene>
    <name evidence="1" type="ORF">H1P_2670008</name>
</gene>
<name>A0A563VST3_9CYAN</name>
<sequence length="48" mass="5659">MKSTLSPKYVINALWHLRLGHVFQLPYEPYLKLSDQRLMASKVRTQTV</sequence>
<organism evidence="1 2">
    <name type="scientific">Hyella patelloides LEGE 07179</name>
    <dbReference type="NCBI Taxonomy" id="945734"/>
    <lineage>
        <taxon>Bacteria</taxon>
        <taxon>Bacillati</taxon>
        <taxon>Cyanobacteriota</taxon>
        <taxon>Cyanophyceae</taxon>
        <taxon>Pleurocapsales</taxon>
        <taxon>Hyellaceae</taxon>
        <taxon>Hyella</taxon>
    </lineage>
</organism>
<dbReference type="Proteomes" id="UP000320055">
    <property type="component" value="Unassembled WGS sequence"/>
</dbReference>
<accession>A0A563VST3</accession>